<evidence type="ECO:0000313" key="9">
    <source>
        <dbReference type="EMBL" id="GAW91615.1"/>
    </source>
</evidence>
<evidence type="ECO:0000259" key="8">
    <source>
        <dbReference type="Pfam" id="PF09115"/>
    </source>
</evidence>
<dbReference type="Gene3D" id="3.40.50.300">
    <property type="entry name" value="P-loop containing nucleotide triphosphate hydrolases"/>
    <property type="match status" value="1"/>
</dbReference>
<accession>A0A1Z5HQM8</accession>
<dbReference type="GO" id="GO:0003887">
    <property type="term" value="F:DNA-directed DNA polymerase activity"/>
    <property type="evidence" value="ECO:0007669"/>
    <property type="project" value="UniProtKB-KW"/>
</dbReference>
<feature type="domain" description="DNA polymerase III delta subunit C-terminal" evidence="8">
    <location>
        <begin position="211"/>
        <end position="317"/>
    </location>
</feature>
<keyword evidence="10" id="KW-1185">Reference proteome</keyword>
<dbReference type="RefSeq" id="WP_088553128.1">
    <property type="nucleotide sequence ID" value="NZ_BDGJ01000023.1"/>
</dbReference>
<dbReference type="PANTHER" id="PTHR11669:SF8">
    <property type="entry name" value="DNA POLYMERASE III SUBUNIT DELTA"/>
    <property type="match status" value="1"/>
</dbReference>
<dbReference type="InterPro" id="IPR004622">
    <property type="entry name" value="DNA_pol_HolB"/>
</dbReference>
<dbReference type="PANTHER" id="PTHR11669">
    <property type="entry name" value="REPLICATION FACTOR C / DNA POLYMERASE III GAMMA-TAU SUBUNIT"/>
    <property type="match status" value="1"/>
</dbReference>
<evidence type="ECO:0000313" key="10">
    <source>
        <dbReference type="Proteomes" id="UP000197032"/>
    </source>
</evidence>
<evidence type="ECO:0000256" key="6">
    <source>
        <dbReference type="ARBA" id="ARBA00022932"/>
    </source>
</evidence>
<comment type="catalytic activity">
    <reaction evidence="7">
        <text>DNA(n) + a 2'-deoxyribonucleoside 5'-triphosphate = DNA(n+1) + diphosphate</text>
        <dbReference type="Rhea" id="RHEA:22508"/>
        <dbReference type="Rhea" id="RHEA-COMP:17339"/>
        <dbReference type="Rhea" id="RHEA-COMP:17340"/>
        <dbReference type="ChEBI" id="CHEBI:33019"/>
        <dbReference type="ChEBI" id="CHEBI:61560"/>
        <dbReference type="ChEBI" id="CHEBI:173112"/>
        <dbReference type="EC" id="2.7.7.7"/>
    </reaction>
</comment>
<evidence type="ECO:0000256" key="5">
    <source>
        <dbReference type="ARBA" id="ARBA00022705"/>
    </source>
</evidence>
<gene>
    <name evidence="9" type="ORF">KKC1_07760</name>
</gene>
<evidence type="ECO:0000256" key="2">
    <source>
        <dbReference type="ARBA" id="ARBA00014363"/>
    </source>
</evidence>
<reference evidence="10" key="1">
    <citation type="journal article" date="2017" name="Appl. Environ. Microbiol.">
        <title>Genomic analysis of Calderihabitans maritimus KKC1, a thermophilic hydrogenogenic carboxydotrophic bacterium isolated from marine sediment.</title>
        <authorList>
            <person name="Omae K."/>
            <person name="Yoneda Y."/>
            <person name="Fukuyama Y."/>
            <person name="Yoshida T."/>
            <person name="Sako Y."/>
        </authorList>
    </citation>
    <scope>NUCLEOTIDE SEQUENCE [LARGE SCALE GENOMIC DNA]</scope>
    <source>
        <strain evidence="10">KKC1</strain>
    </source>
</reference>
<sequence length="325" mass="36922">MLSFASIKGHDNAIKLLQKAILSQRISHAYLFVGPEGVGKEKVAYTFAAALNCLRRQGFEPCRQCISCQKIAAGNHPDFMVIDPQGKSIKIQQLRQLQRNLMYKHYEGHYRIILIREADAMTGEAANSFLKILEEPPLGTVFILLTTQVHRLPPTVVSRCQQVKFNPVPEKEIAEMLIKEGIPSVTARIAARLSEGRVSRAFRFAEEISTKRKEAIDYAQKILRADTVELFSIVSRLEQEENLQEMLELIALWFRDVMVWQESGEEKLVINNDQLEALKQVASSTTAARIGLEEVQRAQKLLRMNVNLRLVLENLVFGLRRLAVK</sequence>
<dbReference type="InterPro" id="IPR050238">
    <property type="entry name" value="DNA_Rep/Repair_Clamp_Loader"/>
</dbReference>
<dbReference type="GO" id="GO:0006261">
    <property type="term" value="P:DNA-templated DNA replication"/>
    <property type="evidence" value="ECO:0007669"/>
    <property type="project" value="TreeGrafter"/>
</dbReference>
<protein>
    <recommendedName>
        <fullName evidence="2">DNA polymerase III subunit delta'</fullName>
        <ecNumber evidence="1">2.7.7.7</ecNumber>
    </recommendedName>
</protein>
<name>A0A1Z5HQM8_9FIRM</name>
<dbReference type="Pfam" id="PF09115">
    <property type="entry name" value="DNApol3-delta_C"/>
    <property type="match status" value="1"/>
</dbReference>
<dbReference type="Proteomes" id="UP000197032">
    <property type="component" value="Unassembled WGS sequence"/>
</dbReference>
<dbReference type="FunFam" id="3.40.50.300:FF:001255">
    <property type="entry name" value="DNA polymerase III subunit delta"/>
    <property type="match status" value="1"/>
</dbReference>
<dbReference type="EMBL" id="BDGJ01000023">
    <property type="protein sequence ID" value="GAW91615.1"/>
    <property type="molecule type" value="Genomic_DNA"/>
</dbReference>
<dbReference type="NCBIfam" id="TIGR00678">
    <property type="entry name" value="holB"/>
    <property type="match status" value="1"/>
</dbReference>
<evidence type="ECO:0000256" key="4">
    <source>
        <dbReference type="ARBA" id="ARBA00022695"/>
    </source>
</evidence>
<dbReference type="GO" id="GO:0003677">
    <property type="term" value="F:DNA binding"/>
    <property type="evidence" value="ECO:0007669"/>
    <property type="project" value="InterPro"/>
</dbReference>
<evidence type="ECO:0000256" key="1">
    <source>
        <dbReference type="ARBA" id="ARBA00012417"/>
    </source>
</evidence>
<dbReference type="InterPro" id="IPR027417">
    <property type="entry name" value="P-loop_NTPase"/>
</dbReference>
<comment type="caution">
    <text evidence="9">The sequence shown here is derived from an EMBL/GenBank/DDBJ whole genome shotgun (WGS) entry which is preliminary data.</text>
</comment>
<proteinExistence type="predicted"/>
<dbReference type="SUPFAM" id="SSF52540">
    <property type="entry name" value="P-loop containing nucleoside triphosphate hydrolases"/>
    <property type="match status" value="1"/>
</dbReference>
<organism evidence="9 10">
    <name type="scientific">Calderihabitans maritimus</name>
    <dbReference type="NCBI Taxonomy" id="1246530"/>
    <lineage>
        <taxon>Bacteria</taxon>
        <taxon>Bacillati</taxon>
        <taxon>Bacillota</taxon>
        <taxon>Clostridia</taxon>
        <taxon>Neomoorellales</taxon>
        <taxon>Calderihabitantaceae</taxon>
        <taxon>Calderihabitans</taxon>
    </lineage>
</organism>
<dbReference type="GO" id="GO:0008408">
    <property type="term" value="F:3'-5' exonuclease activity"/>
    <property type="evidence" value="ECO:0007669"/>
    <property type="project" value="InterPro"/>
</dbReference>
<dbReference type="EC" id="2.7.7.7" evidence="1"/>
<dbReference type="GO" id="GO:0009360">
    <property type="term" value="C:DNA polymerase III complex"/>
    <property type="evidence" value="ECO:0007669"/>
    <property type="project" value="InterPro"/>
</dbReference>
<dbReference type="CDD" id="cd00009">
    <property type="entry name" value="AAA"/>
    <property type="match status" value="1"/>
</dbReference>
<evidence type="ECO:0000256" key="7">
    <source>
        <dbReference type="ARBA" id="ARBA00049244"/>
    </source>
</evidence>
<dbReference type="Pfam" id="PF13177">
    <property type="entry name" value="DNA_pol3_delta2"/>
    <property type="match status" value="1"/>
</dbReference>
<keyword evidence="5" id="KW-0235">DNA replication</keyword>
<dbReference type="Gene3D" id="1.20.272.10">
    <property type="match status" value="1"/>
</dbReference>
<dbReference type="InterPro" id="IPR015199">
    <property type="entry name" value="DNA_pol_III_delta_C"/>
</dbReference>
<keyword evidence="6" id="KW-0239">DNA-directed DNA polymerase</keyword>
<keyword evidence="4" id="KW-0548">Nucleotidyltransferase</keyword>
<dbReference type="OrthoDB" id="9810148at2"/>
<keyword evidence="3" id="KW-0808">Transferase</keyword>
<dbReference type="AlphaFoldDB" id="A0A1Z5HQM8"/>
<evidence type="ECO:0000256" key="3">
    <source>
        <dbReference type="ARBA" id="ARBA00022679"/>
    </source>
</evidence>